<dbReference type="PANTHER" id="PTHR13847:SF261">
    <property type="entry name" value="FAD-DEPENDENT OXIDOREDUCTASE FAMILY PROTEIN"/>
    <property type="match status" value="1"/>
</dbReference>
<reference evidence="2 3" key="1">
    <citation type="journal article" date="2010" name="PLoS ONE">
        <title>The Waddlia genome: a window into chlamydial biology.</title>
        <authorList>
            <person name="Bertelli C."/>
            <person name="Collyn F."/>
            <person name="Croxatto A."/>
            <person name="Ruckert C."/>
            <person name="Polkinghorne A."/>
            <person name="Kebbi-Beghdadi C."/>
            <person name="Goesmann A."/>
            <person name="Vaughan L."/>
            <person name="Greub G."/>
        </authorList>
    </citation>
    <scope>NUCLEOTIDE SEQUENCE [LARGE SCALE GENOMIC DNA]</scope>
    <source>
        <strain evidence="3">ATCC VR-1470 / WSU 86-1044</strain>
    </source>
</reference>
<dbReference type="RefSeq" id="WP_013182306.1">
    <property type="nucleotide sequence ID" value="NC_014225.1"/>
</dbReference>
<dbReference type="SUPFAM" id="SSF51971">
    <property type="entry name" value="Nucleotide-binding domain"/>
    <property type="match status" value="1"/>
</dbReference>
<dbReference type="EMBL" id="CP001928">
    <property type="protein sequence ID" value="ADI38594.1"/>
    <property type="molecule type" value="Genomic_DNA"/>
</dbReference>
<dbReference type="Gene3D" id="3.50.50.60">
    <property type="entry name" value="FAD/NAD(P)-binding domain"/>
    <property type="match status" value="1"/>
</dbReference>
<keyword evidence="3" id="KW-1185">Reference proteome</keyword>
<dbReference type="PANTHER" id="PTHR13847">
    <property type="entry name" value="SARCOSINE DEHYDROGENASE-RELATED"/>
    <property type="match status" value="1"/>
</dbReference>
<dbReference type="Pfam" id="PF01266">
    <property type="entry name" value="DAO"/>
    <property type="match status" value="1"/>
</dbReference>
<sequence>MTKEKDHIAIVGAGFSGLACAFYLSEAGYPVTLYDPFPIGENASGISAGLLHYYTGPRATPPSDAEEKLKASLELFEASSDALGSSVFKKTGLFRPALNANQEKHYRKRAEVSEDIRWISENETLELLPQFSPLPGIWIANGYSVDTKRYLEGLWQACRNKGATWKKQGVKTLSEFEEDLVIAATGASPLLRDFGLSIHPVKGQILEIEWDIQLPFPISANVYLVPGTLPTRCFVGGTFEHHFDDSKPDPSTAQELLLPKMKALFPQFNGYKIVDCRAALRGSTPNRLPICGNIKGNMWALAGMGSKGLLHHAFYAKKLINEILCYNIP</sequence>
<protein>
    <submittedName>
        <fullName evidence="2">FAD dependent oxidoreductase</fullName>
        <ecNumber evidence="2">1.-.-.-</ecNumber>
    </submittedName>
</protein>
<dbReference type="KEGG" id="wch:wcw_1237"/>
<dbReference type="InterPro" id="IPR006076">
    <property type="entry name" value="FAD-dep_OxRdtase"/>
</dbReference>
<proteinExistence type="predicted"/>
<name>D6YWT3_WADCW</name>
<dbReference type="GO" id="GO:0016491">
    <property type="term" value="F:oxidoreductase activity"/>
    <property type="evidence" value="ECO:0007669"/>
    <property type="project" value="UniProtKB-KW"/>
</dbReference>
<evidence type="ECO:0000259" key="1">
    <source>
        <dbReference type="Pfam" id="PF01266"/>
    </source>
</evidence>
<dbReference type="GO" id="GO:0005737">
    <property type="term" value="C:cytoplasm"/>
    <property type="evidence" value="ECO:0007669"/>
    <property type="project" value="TreeGrafter"/>
</dbReference>
<dbReference type="Proteomes" id="UP000001505">
    <property type="component" value="Chromosome"/>
</dbReference>
<keyword evidence="2" id="KW-0560">Oxidoreductase</keyword>
<evidence type="ECO:0000313" key="2">
    <source>
        <dbReference type="EMBL" id="ADI38594.1"/>
    </source>
</evidence>
<gene>
    <name evidence="2" type="ordered locus">wcw_1237</name>
</gene>
<dbReference type="PROSITE" id="PS51257">
    <property type="entry name" value="PROKAR_LIPOPROTEIN"/>
    <property type="match status" value="1"/>
</dbReference>
<organism evidence="2 3">
    <name type="scientific">Waddlia chondrophila (strain ATCC VR-1470 / WSU 86-1044)</name>
    <dbReference type="NCBI Taxonomy" id="716544"/>
    <lineage>
        <taxon>Bacteria</taxon>
        <taxon>Pseudomonadati</taxon>
        <taxon>Chlamydiota</taxon>
        <taxon>Chlamydiia</taxon>
        <taxon>Parachlamydiales</taxon>
        <taxon>Waddliaceae</taxon>
        <taxon>Waddlia</taxon>
    </lineage>
</organism>
<dbReference type="HOGENOM" id="CLU_007884_4_5_0"/>
<dbReference type="EC" id="1.-.-.-" evidence="2"/>
<accession>D6YWT3</accession>
<evidence type="ECO:0000313" key="3">
    <source>
        <dbReference type="Proteomes" id="UP000001505"/>
    </source>
</evidence>
<dbReference type="SUPFAM" id="SSF54373">
    <property type="entry name" value="FAD-linked reductases, C-terminal domain"/>
    <property type="match status" value="1"/>
</dbReference>
<dbReference type="AlphaFoldDB" id="D6YWT3"/>
<dbReference type="InterPro" id="IPR036188">
    <property type="entry name" value="FAD/NAD-bd_sf"/>
</dbReference>
<dbReference type="OrthoDB" id="18526at2"/>
<dbReference type="STRING" id="716544.wcw_1237"/>
<dbReference type="eggNOG" id="COG0665">
    <property type="taxonomic scope" value="Bacteria"/>
</dbReference>
<dbReference type="Gene3D" id="3.30.9.10">
    <property type="entry name" value="D-Amino Acid Oxidase, subunit A, domain 2"/>
    <property type="match status" value="1"/>
</dbReference>
<feature type="domain" description="FAD dependent oxidoreductase" evidence="1">
    <location>
        <begin position="8"/>
        <end position="318"/>
    </location>
</feature>